<dbReference type="EMBL" id="CP013928">
    <property type="protein sequence ID" value="AMJ77270.1"/>
    <property type="molecule type" value="Genomic_DNA"/>
</dbReference>
<gene>
    <name evidence="2" type="ORF">AV942_02565</name>
</gene>
<evidence type="ECO:0000313" key="2">
    <source>
        <dbReference type="EMBL" id="AMJ77270.1"/>
    </source>
</evidence>
<name>A0AAC8XH70_9ALTE</name>
<protein>
    <recommendedName>
        <fullName evidence="4">Copper chaperone PCu(A)C</fullName>
    </recommendedName>
</protein>
<dbReference type="PANTHER" id="PTHR36302">
    <property type="entry name" value="BLR7088 PROTEIN"/>
    <property type="match status" value="1"/>
</dbReference>
<proteinExistence type="predicted"/>
<dbReference type="AlphaFoldDB" id="A0AAC8XH70"/>
<sequence length="180" mass="19800">MSFFFKSLKPLFIVTGLLSLSLSALFSAHANEHENKHQHDKQHAHNERADVMVMNGYARATFALAKTGAVYFTLHNQSDSDKTLVSVSVAKEVADEAQIHTTVMEGDMMKMRELTEGVKIKPGEMVAFKSGGNHIMLLGLTKGLAEGSNIPITLSFDNGSELKLVLPVKKDEAKGHHHHH</sequence>
<dbReference type="PANTHER" id="PTHR36302:SF1">
    <property type="entry name" value="COPPER CHAPERONE PCU(A)C"/>
    <property type="match status" value="1"/>
</dbReference>
<evidence type="ECO:0000313" key="3">
    <source>
        <dbReference type="Proteomes" id="UP000061468"/>
    </source>
</evidence>
<dbReference type="Gene3D" id="2.60.40.1890">
    <property type="entry name" value="PCu(A)C copper chaperone"/>
    <property type="match status" value="1"/>
</dbReference>
<dbReference type="InterPro" id="IPR007410">
    <property type="entry name" value="LpqE-like"/>
</dbReference>
<feature type="signal peptide" evidence="1">
    <location>
        <begin position="1"/>
        <end position="30"/>
    </location>
</feature>
<dbReference type="SUPFAM" id="SSF110087">
    <property type="entry name" value="DR1885-like metal-binding protein"/>
    <property type="match status" value="1"/>
</dbReference>
<dbReference type="InterPro" id="IPR058248">
    <property type="entry name" value="Lxx211020-like"/>
</dbReference>
<dbReference type="RefSeq" id="WP_015066124.1">
    <property type="nucleotide sequence ID" value="NZ_CP013928.1"/>
</dbReference>
<feature type="chain" id="PRO_5042058319" description="Copper chaperone PCu(A)C" evidence="1">
    <location>
        <begin position="31"/>
        <end position="180"/>
    </location>
</feature>
<dbReference type="Proteomes" id="UP000061468">
    <property type="component" value="Chromosome"/>
</dbReference>
<reference evidence="2 3" key="1">
    <citation type="submission" date="2015-12" db="EMBL/GenBank/DDBJ databases">
        <title>Intraspecies pangenome expansion in the marine bacterium Alteromonas.</title>
        <authorList>
            <person name="Lopez-Perez M."/>
            <person name="Rodriguez-Valera F."/>
        </authorList>
    </citation>
    <scope>NUCLEOTIDE SEQUENCE [LARGE SCALE GENOMIC DNA]</scope>
    <source>
        <strain evidence="2 3">UM8</strain>
    </source>
</reference>
<accession>A0AAC8XH70</accession>
<dbReference type="Pfam" id="PF04314">
    <property type="entry name" value="PCuAC"/>
    <property type="match status" value="1"/>
</dbReference>
<keyword evidence="1" id="KW-0732">Signal</keyword>
<evidence type="ECO:0008006" key="4">
    <source>
        <dbReference type="Google" id="ProtNLM"/>
    </source>
</evidence>
<dbReference type="InterPro" id="IPR036182">
    <property type="entry name" value="PCuAC_sf"/>
</dbReference>
<evidence type="ECO:0000256" key="1">
    <source>
        <dbReference type="SAM" id="SignalP"/>
    </source>
</evidence>
<organism evidence="2 3">
    <name type="scientific">Alteromonas mediterranea</name>
    <dbReference type="NCBI Taxonomy" id="314275"/>
    <lineage>
        <taxon>Bacteria</taxon>
        <taxon>Pseudomonadati</taxon>
        <taxon>Pseudomonadota</taxon>
        <taxon>Gammaproteobacteria</taxon>
        <taxon>Alteromonadales</taxon>
        <taxon>Alteromonadaceae</taxon>
        <taxon>Alteromonas/Salinimonas group</taxon>
        <taxon>Alteromonas</taxon>
    </lineage>
</organism>